<protein>
    <submittedName>
        <fullName evidence="2">Uncharacterized protein</fullName>
    </submittedName>
</protein>
<dbReference type="EMBL" id="LN899825">
    <property type="protein sequence ID" value="CUV34077.1"/>
    <property type="molecule type" value="Genomic_DNA"/>
</dbReference>
<feature type="region of interest" description="Disordered" evidence="1">
    <location>
        <begin position="47"/>
        <end position="66"/>
    </location>
</feature>
<evidence type="ECO:0000256" key="1">
    <source>
        <dbReference type="SAM" id="MobiDB-lite"/>
    </source>
</evidence>
<accession>A0A0S4VIK5</accession>
<sequence length="66" mass="7431">MVINKSGRYSRYEDRREAQLQEVATIIRAAVAPLGLEVETEYRSGKTPDALVLPSLDPKYREPPAD</sequence>
<evidence type="ECO:0000313" key="2">
    <source>
        <dbReference type="EMBL" id="CUV34077.1"/>
    </source>
</evidence>
<reference evidence="2" key="1">
    <citation type="submission" date="2015-10" db="EMBL/GenBank/DDBJ databases">
        <authorList>
            <person name="Gilbert D.G."/>
        </authorList>
    </citation>
    <scope>NUCLEOTIDE SEQUENCE</scope>
    <source>
        <strain evidence="2">Phyl III-seqv23</strain>
    </source>
</reference>
<name>A0A0S4VIK5_RALSL</name>
<gene>
    <name evidence="2" type="ORF">TD1301_v1_740001</name>
</gene>
<proteinExistence type="predicted"/>
<dbReference type="AlphaFoldDB" id="A0A0S4VIK5"/>
<organism evidence="2">
    <name type="scientific">Ralstonia solanacearum</name>
    <name type="common">Pseudomonas solanacearum</name>
    <dbReference type="NCBI Taxonomy" id="305"/>
    <lineage>
        <taxon>Bacteria</taxon>
        <taxon>Pseudomonadati</taxon>
        <taxon>Pseudomonadota</taxon>
        <taxon>Betaproteobacteria</taxon>
        <taxon>Burkholderiales</taxon>
        <taxon>Burkholderiaceae</taxon>
        <taxon>Ralstonia</taxon>
        <taxon>Ralstonia solanacearum species complex</taxon>
    </lineage>
</organism>